<evidence type="ECO:0000313" key="2">
    <source>
        <dbReference type="EMBL" id="APU17871.1"/>
    </source>
</evidence>
<evidence type="ECO:0000259" key="1">
    <source>
        <dbReference type="PROSITE" id="PS50943"/>
    </source>
</evidence>
<dbReference type="RefSeq" id="WP_075765866.1">
    <property type="nucleotide sequence ID" value="NZ_CP016076.1"/>
</dbReference>
<dbReference type="InterPro" id="IPR010982">
    <property type="entry name" value="Lambda_DNA-bd_dom_sf"/>
</dbReference>
<dbReference type="KEGG" id="acad:UA74_29395"/>
<dbReference type="EMBL" id="CP016076">
    <property type="protein sequence ID" value="APU17871.1"/>
    <property type="molecule type" value="Genomic_DNA"/>
</dbReference>
<dbReference type="GO" id="GO:0003677">
    <property type="term" value="F:DNA binding"/>
    <property type="evidence" value="ECO:0007669"/>
    <property type="project" value="InterPro"/>
</dbReference>
<evidence type="ECO:0000313" key="3">
    <source>
        <dbReference type="Proteomes" id="UP000185511"/>
    </source>
</evidence>
<dbReference type="Proteomes" id="UP000185511">
    <property type="component" value="Chromosome"/>
</dbReference>
<gene>
    <name evidence="2" type="ORF">UA74_29395</name>
</gene>
<dbReference type="AlphaFoldDB" id="A0AAC9PVF2"/>
<reference evidence="3" key="1">
    <citation type="submission" date="2016-06" db="EMBL/GenBank/DDBJ databases">
        <title>Complete genome sequence of Actinoalloteichus fjordicus DSM 46855 (=ADI127-17), type strain of the new species Actinoalloteichus fjordicus.</title>
        <authorList>
            <person name="Ruckert C."/>
            <person name="Nouioui I."/>
            <person name="Willmese J."/>
            <person name="van Wezel G."/>
            <person name="Klenk H.-P."/>
            <person name="Kalinowski J."/>
            <person name="Zotchev S.B."/>
        </authorList>
    </citation>
    <scope>NUCLEOTIDE SEQUENCE [LARGE SCALE GENOMIC DNA]</scope>
    <source>
        <strain evidence="3">ADI127-7</strain>
    </source>
</reference>
<dbReference type="Pfam" id="PF19054">
    <property type="entry name" value="DUF5753"/>
    <property type="match status" value="1"/>
</dbReference>
<proteinExistence type="predicted"/>
<dbReference type="SUPFAM" id="SSF47413">
    <property type="entry name" value="lambda repressor-like DNA-binding domains"/>
    <property type="match status" value="1"/>
</dbReference>
<dbReference type="Pfam" id="PF13560">
    <property type="entry name" value="HTH_31"/>
    <property type="match status" value="1"/>
</dbReference>
<dbReference type="Gene3D" id="1.10.260.40">
    <property type="entry name" value="lambda repressor-like DNA-binding domains"/>
    <property type="match status" value="1"/>
</dbReference>
<protein>
    <submittedName>
        <fullName evidence="2">DNA binding protein with helix-turn-helix domain</fullName>
    </submittedName>
</protein>
<feature type="domain" description="HTH cro/C1-type" evidence="1">
    <location>
        <begin position="17"/>
        <end position="71"/>
    </location>
</feature>
<name>A0AAC9PVF2_9PSEU</name>
<accession>A0AAC9PVF2</accession>
<dbReference type="SMART" id="SM00530">
    <property type="entry name" value="HTH_XRE"/>
    <property type="match status" value="1"/>
</dbReference>
<keyword evidence="3" id="KW-1185">Reference proteome</keyword>
<dbReference type="PROSITE" id="PS50943">
    <property type="entry name" value="HTH_CROC1"/>
    <property type="match status" value="1"/>
</dbReference>
<dbReference type="CDD" id="cd00093">
    <property type="entry name" value="HTH_XRE"/>
    <property type="match status" value="1"/>
</dbReference>
<dbReference type="InterPro" id="IPR043917">
    <property type="entry name" value="DUF5753"/>
</dbReference>
<dbReference type="InterPro" id="IPR001387">
    <property type="entry name" value="Cro/C1-type_HTH"/>
</dbReference>
<organism evidence="2 3">
    <name type="scientific">Actinoalloteichus fjordicus</name>
    <dbReference type="NCBI Taxonomy" id="1612552"/>
    <lineage>
        <taxon>Bacteria</taxon>
        <taxon>Bacillati</taxon>
        <taxon>Actinomycetota</taxon>
        <taxon>Actinomycetes</taxon>
        <taxon>Pseudonocardiales</taxon>
        <taxon>Pseudonocardiaceae</taxon>
        <taxon>Actinoalloteichus</taxon>
    </lineage>
</organism>
<sequence length="276" mass="30061">MTGLNKSPRALALGAALADARNASGLTQRGAAEKFGVSQAVIGRIEAAGRTVTVDETAVLLGIYATPADEREHVIALARDVGRETWSATGAKSLPRSLAALVKYEQDAASITEINPLVIPGLLQTYDYAHAIMASGRLPAQEIQTRVANRMARQEVLRSRRPPNYTAIIDEFVLMRPAGAPEVMQHQALRLIEWSHRPHVDIRIIPKTVGLYPSLAGGYVIFEFDNGPPVVHLEHRGLGTWLHQQRDTAPQIESRSALLDITLGPDESRATIQAYT</sequence>